<sequence>MEKNQMTVKIGNDWDKLLKDEWDKPYYQDLRKFLIREYRNYNIYPDMYDIFNALKYVAYEDVKVVILGQDPYHGRGQAHGFSFSVKEDVPIPPSLLNIYKELRDDLGLFIPDNGNLTKWAKQGVLLLNTVLTVREKSPNSHKDRGWEKLTDRIIALLNQREKPIVFILWGANARSKTKLINNRRHLILTSAHPSPLSAYRGFFGSKVFSKTNKFLRDNNMKEIDWQIENHK</sequence>
<dbReference type="EC" id="3.2.2.27" evidence="4 9"/>
<evidence type="ECO:0000256" key="5">
    <source>
        <dbReference type="ARBA" id="ARBA00018429"/>
    </source>
</evidence>
<dbReference type="EMBL" id="LRPM01000048">
    <property type="protein sequence ID" value="KWZ77506.1"/>
    <property type="molecule type" value="Genomic_DNA"/>
</dbReference>
<dbReference type="NCBIfam" id="NF003589">
    <property type="entry name" value="PRK05254.1-2"/>
    <property type="match status" value="1"/>
</dbReference>
<dbReference type="NCBIfam" id="NF003591">
    <property type="entry name" value="PRK05254.1-4"/>
    <property type="match status" value="1"/>
</dbReference>
<evidence type="ECO:0000256" key="9">
    <source>
        <dbReference type="HAMAP-Rule" id="MF_00148"/>
    </source>
</evidence>
<evidence type="ECO:0000256" key="3">
    <source>
        <dbReference type="ARBA" id="ARBA00008184"/>
    </source>
</evidence>
<evidence type="ECO:0000313" key="14">
    <source>
        <dbReference type="Proteomes" id="UP000070383"/>
    </source>
</evidence>
<gene>
    <name evidence="9" type="primary">ung</name>
    <name evidence="13" type="ORF">HMPREF3200_01326</name>
</gene>
<dbReference type="PROSITE" id="PS00130">
    <property type="entry name" value="U_DNA_GLYCOSYLASE"/>
    <property type="match status" value="1"/>
</dbReference>
<dbReference type="STRING" id="33036.HMPREF3200_01326"/>
<dbReference type="Pfam" id="PF03167">
    <property type="entry name" value="UDG"/>
    <property type="match status" value="1"/>
</dbReference>
<dbReference type="GO" id="GO:0004844">
    <property type="term" value="F:uracil DNA N-glycosylase activity"/>
    <property type="evidence" value="ECO:0007669"/>
    <property type="project" value="UniProtKB-UniRule"/>
</dbReference>
<dbReference type="GO" id="GO:0005737">
    <property type="term" value="C:cytoplasm"/>
    <property type="evidence" value="ECO:0007669"/>
    <property type="project" value="UniProtKB-SubCell"/>
</dbReference>
<comment type="function">
    <text evidence="2 9 11">Excises uracil residues from the DNA which can arise as a result of misincorporation of dUMP residues by DNA polymerase or due to deamination of cytosine.</text>
</comment>
<evidence type="ECO:0000256" key="4">
    <source>
        <dbReference type="ARBA" id="ARBA00012030"/>
    </source>
</evidence>
<name>A0A133KD71_9FIRM</name>
<feature type="domain" description="Uracil-DNA glycosylase-like" evidence="12">
    <location>
        <begin position="55"/>
        <end position="215"/>
    </location>
</feature>
<protein>
    <recommendedName>
        <fullName evidence="5 9">Uracil-DNA glycosylase</fullName>
        <shortName evidence="9">UDG</shortName>
        <ecNumber evidence="4 9">3.2.2.27</ecNumber>
    </recommendedName>
</protein>
<accession>A0A133KD71</accession>
<dbReference type="AlphaFoldDB" id="A0A133KD71"/>
<dbReference type="NCBIfam" id="NF003592">
    <property type="entry name" value="PRK05254.1-5"/>
    <property type="match status" value="1"/>
</dbReference>
<dbReference type="PANTHER" id="PTHR11264:SF0">
    <property type="entry name" value="URACIL-DNA GLYCOSYLASE"/>
    <property type="match status" value="1"/>
</dbReference>
<keyword evidence="9" id="KW-0963">Cytoplasm</keyword>
<keyword evidence="14" id="KW-1185">Reference proteome</keyword>
<dbReference type="SMART" id="SM00987">
    <property type="entry name" value="UreE_C"/>
    <property type="match status" value="1"/>
</dbReference>
<proteinExistence type="inferred from homology"/>
<keyword evidence="8 9" id="KW-0234">DNA repair</keyword>
<evidence type="ECO:0000256" key="10">
    <source>
        <dbReference type="PROSITE-ProRule" id="PRU10072"/>
    </source>
</evidence>
<dbReference type="InterPro" id="IPR002043">
    <property type="entry name" value="UDG_fam1"/>
</dbReference>
<evidence type="ECO:0000256" key="11">
    <source>
        <dbReference type="RuleBase" id="RU003780"/>
    </source>
</evidence>
<keyword evidence="7 9" id="KW-0378">Hydrolase</keyword>
<dbReference type="NCBIfam" id="TIGR00628">
    <property type="entry name" value="ung"/>
    <property type="match status" value="1"/>
</dbReference>
<dbReference type="NCBIfam" id="NF003588">
    <property type="entry name" value="PRK05254.1-1"/>
    <property type="match status" value="1"/>
</dbReference>
<dbReference type="Gene3D" id="3.40.470.10">
    <property type="entry name" value="Uracil-DNA glycosylase-like domain"/>
    <property type="match status" value="1"/>
</dbReference>
<feature type="active site" description="Proton acceptor" evidence="9 10">
    <location>
        <position position="70"/>
    </location>
</feature>
<evidence type="ECO:0000259" key="12">
    <source>
        <dbReference type="SMART" id="SM00986"/>
    </source>
</evidence>
<evidence type="ECO:0000256" key="7">
    <source>
        <dbReference type="ARBA" id="ARBA00022801"/>
    </source>
</evidence>
<dbReference type="GO" id="GO:0097510">
    <property type="term" value="P:base-excision repair, AP site formation via deaminated base removal"/>
    <property type="evidence" value="ECO:0007669"/>
    <property type="project" value="TreeGrafter"/>
</dbReference>
<comment type="caution">
    <text evidence="13">The sequence shown here is derived from an EMBL/GenBank/DDBJ whole genome shotgun (WGS) entry which is preliminary data.</text>
</comment>
<keyword evidence="6 9" id="KW-0227">DNA damage</keyword>
<dbReference type="Proteomes" id="UP000070383">
    <property type="component" value="Unassembled WGS sequence"/>
</dbReference>
<evidence type="ECO:0000313" key="13">
    <source>
        <dbReference type="EMBL" id="KWZ77506.1"/>
    </source>
</evidence>
<comment type="subcellular location">
    <subcellularLocation>
        <location evidence="9">Cytoplasm</location>
    </subcellularLocation>
</comment>
<dbReference type="SUPFAM" id="SSF52141">
    <property type="entry name" value="Uracil-DNA glycosylase-like"/>
    <property type="match status" value="1"/>
</dbReference>
<evidence type="ECO:0000256" key="6">
    <source>
        <dbReference type="ARBA" id="ARBA00022763"/>
    </source>
</evidence>
<evidence type="ECO:0000256" key="1">
    <source>
        <dbReference type="ARBA" id="ARBA00001400"/>
    </source>
</evidence>
<dbReference type="HAMAP" id="MF_00148">
    <property type="entry name" value="UDG"/>
    <property type="match status" value="1"/>
</dbReference>
<dbReference type="PATRIC" id="fig|33036.3.peg.1314"/>
<reference evidence="14" key="1">
    <citation type="submission" date="2016-01" db="EMBL/GenBank/DDBJ databases">
        <authorList>
            <person name="Mitreva M."/>
            <person name="Pepin K.H."/>
            <person name="Mihindukulasuriya K.A."/>
            <person name="Fulton R."/>
            <person name="Fronick C."/>
            <person name="O'Laughlin M."/>
            <person name="Miner T."/>
            <person name="Herter B."/>
            <person name="Rosa B.A."/>
            <person name="Cordes M."/>
            <person name="Tomlinson C."/>
            <person name="Wollam A."/>
            <person name="Palsikar V.B."/>
            <person name="Mardis E.R."/>
            <person name="Wilson R.K."/>
        </authorList>
    </citation>
    <scope>NUCLEOTIDE SEQUENCE [LARGE SCALE GENOMIC DNA]</scope>
    <source>
        <strain evidence="14">MJR8151</strain>
    </source>
</reference>
<dbReference type="PANTHER" id="PTHR11264">
    <property type="entry name" value="URACIL-DNA GLYCOSYLASE"/>
    <property type="match status" value="1"/>
</dbReference>
<dbReference type="SMART" id="SM00986">
    <property type="entry name" value="UDG"/>
    <property type="match status" value="1"/>
</dbReference>
<comment type="catalytic activity">
    <reaction evidence="1 9 11">
        <text>Hydrolyzes single-stranded DNA or mismatched double-stranded DNA and polynucleotides, releasing free uracil.</text>
        <dbReference type="EC" id="3.2.2.27"/>
    </reaction>
</comment>
<dbReference type="InterPro" id="IPR005122">
    <property type="entry name" value="Uracil-DNA_glycosylase-like"/>
</dbReference>
<evidence type="ECO:0000256" key="8">
    <source>
        <dbReference type="ARBA" id="ARBA00023204"/>
    </source>
</evidence>
<comment type="similarity">
    <text evidence="3 9 11">Belongs to the uracil-DNA glycosylase (UDG) superfamily. UNG family.</text>
</comment>
<dbReference type="FunFam" id="3.40.470.10:FF:000001">
    <property type="entry name" value="Uracil-DNA glycosylase"/>
    <property type="match status" value="1"/>
</dbReference>
<dbReference type="InterPro" id="IPR036895">
    <property type="entry name" value="Uracil-DNA_glycosylase-like_sf"/>
</dbReference>
<dbReference type="CDD" id="cd10027">
    <property type="entry name" value="UDG-F1-like"/>
    <property type="match status" value="1"/>
</dbReference>
<dbReference type="InterPro" id="IPR018085">
    <property type="entry name" value="Ura-DNA_Glyclase_AS"/>
</dbReference>
<organism evidence="13 14">
    <name type="scientific">Anaerococcus tetradius</name>
    <dbReference type="NCBI Taxonomy" id="33036"/>
    <lineage>
        <taxon>Bacteria</taxon>
        <taxon>Bacillati</taxon>
        <taxon>Bacillota</taxon>
        <taxon>Tissierellia</taxon>
        <taxon>Tissierellales</taxon>
        <taxon>Peptoniphilaceae</taxon>
        <taxon>Anaerococcus</taxon>
    </lineage>
</organism>
<evidence type="ECO:0000256" key="2">
    <source>
        <dbReference type="ARBA" id="ARBA00002631"/>
    </source>
</evidence>